<dbReference type="RefSeq" id="WP_039374920.1">
    <property type="nucleotide sequence ID" value="NZ_CP047385.1"/>
</dbReference>
<dbReference type="InterPro" id="IPR027417">
    <property type="entry name" value="P-loop_NTPase"/>
</dbReference>
<evidence type="ECO:0000256" key="7">
    <source>
        <dbReference type="SAM" id="MobiDB-lite"/>
    </source>
</evidence>
<dbReference type="EC" id="3.6.5.-" evidence="6"/>
<evidence type="ECO:0000256" key="4">
    <source>
        <dbReference type="ARBA" id="ARBA00022842"/>
    </source>
</evidence>
<dbReference type="Proteomes" id="UP000035080">
    <property type="component" value="Chromosome"/>
</dbReference>
<dbReference type="PANTHER" id="PTHR11702">
    <property type="entry name" value="DEVELOPMENTALLY REGULATED GTP-BINDING PROTEIN-RELATED"/>
    <property type="match status" value="1"/>
</dbReference>
<evidence type="ECO:0000256" key="1">
    <source>
        <dbReference type="ARBA" id="ARBA00007699"/>
    </source>
</evidence>
<comment type="function">
    <text evidence="6">An essential GTPase which binds GTP, GDP and possibly (p)ppGpp with moderate affinity, with high nucleotide exchange rates and a fairly low GTP hydrolysis rate. Plays a role in control of the cell cycle, stress response, ribosome biogenesis and in those bacteria that undergo differentiation, in morphogenesis control.</text>
</comment>
<evidence type="ECO:0000259" key="9">
    <source>
        <dbReference type="PROSITE" id="PS51883"/>
    </source>
</evidence>
<dbReference type="CDD" id="cd01898">
    <property type="entry name" value="Obg"/>
    <property type="match status" value="1"/>
</dbReference>
<feature type="compositionally biased region" description="Low complexity" evidence="7">
    <location>
        <begin position="359"/>
        <end position="369"/>
    </location>
</feature>
<dbReference type="InterPro" id="IPR031167">
    <property type="entry name" value="G_OBG"/>
</dbReference>
<keyword evidence="11" id="KW-1185">Reference proteome</keyword>
<dbReference type="Pfam" id="PF01926">
    <property type="entry name" value="MMR_HSR1"/>
    <property type="match status" value="1"/>
</dbReference>
<evidence type="ECO:0000256" key="2">
    <source>
        <dbReference type="ARBA" id="ARBA00022741"/>
    </source>
</evidence>
<dbReference type="InterPro" id="IPR036726">
    <property type="entry name" value="GTP1_OBG_dom_sf"/>
</dbReference>
<proteinExistence type="inferred from homology"/>
<dbReference type="PROSITE" id="PS00905">
    <property type="entry name" value="GTP1_OBG"/>
    <property type="match status" value="1"/>
</dbReference>
<comment type="similarity">
    <text evidence="1 6">Belongs to the TRAFAC class OBG-HflX-like GTPase superfamily. OBG GTPase family.</text>
</comment>
<evidence type="ECO:0000256" key="5">
    <source>
        <dbReference type="ARBA" id="ARBA00023134"/>
    </source>
</evidence>
<feature type="compositionally biased region" description="Pro residues" evidence="7">
    <location>
        <begin position="370"/>
        <end position="379"/>
    </location>
</feature>
<comment type="cofactor">
    <cofactor evidence="6">
        <name>Mg(2+)</name>
        <dbReference type="ChEBI" id="CHEBI:18420"/>
    </cofactor>
</comment>
<evidence type="ECO:0000256" key="6">
    <source>
        <dbReference type="HAMAP-Rule" id="MF_01454"/>
    </source>
</evidence>
<feature type="binding site" evidence="6">
    <location>
        <begin position="166"/>
        <end position="173"/>
    </location>
    <ligand>
        <name>GTP</name>
        <dbReference type="ChEBI" id="CHEBI:37565"/>
    </ligand>
</feature>
<dbReference type="NCBIfam" id="NF008956">
    <property type="entry name" value="PRK12299.1"/>
    <property type="match status" value="1"/>
</dbReference>
<feature type="binding site" evidence="6">
    <location>
        <begin position="213"/>
        <end position="216"/>
    </location>
    <ligand>
        <name>GTP</name>
        <dbReference type="ChEBI" id="CHEBI:37565"/>
    </ligand>
</feature>
<dbReference type="PIRSF" id="PIRSF002401">
    <property type="entry name" value="GTP_bd_Obg/CgtA"/>
    <property type="match status" value="1"/>
</dbReference>
<evidence type="ECO:0000259" key="8">
    <source>
        <dbReference type="PROSITE" id="PS51710"/>
    </source>
</evidence>
<feature type="binding site" evidence="6">
    <location>
        <begin position="315"/>
        <end position="317"/>
    </location>
    <ligand>
        <name>GTP</name>
        <dbReference type="ChEBI" id="CHEBI:37565"/>
    </ligand>
</feature>
<dbReference type="NCBIfam" id="TIGR02729">
    <property type="entry name" value="Obg_CgtA"/>
    <property type="match status" value="1"/>
</dbReference>
<dbReference type="InterPro" id="IPR014100">
    <property type="entry name" value="GTP-bd_Obg/CgtA"/>
</dbReference>
<keyword evidence="3 6" id="KW-0378">Hydrolase</keyword>
<feature type="region of interest" description="Disordered" evidence="7">
    <location>
        <begin position="128"/>
        <end position="147"/>
    </location>
</feature>
<dbReference type="NCBIfam" id="NF008955">
    <property type="entry name" value="PRK12297.1"/>
    <property type="match status" value="1"/>
</dbReference>
<evidence type="ECO:0000313" key="11">
    <source>
        <dbReference type="Proteomes" id="UP000035080"/>
    </source>
</evidence>
<feature type="domain" description="Obg" evidence="9">
    <location>
        <begin position="1"/>
        <end position="159"/>
    </location>
</feature>
<sequence>MKFIDAARIEVIAGNGGNGSASMRREKFVPFGGPDGGDGGRGGSVYAVADRNINTLIDYRYSKKHLAKNGESGRGADCYGKGGEDIFLRMPVGTIISDMETGETIADLTEHGQEVVLAQGGAGGLGNLHFKSSTNRAPRQKTDGKPGERRMLQLELKVLADIGLLGMPNAGKSTFIASVSNARPKIADYPFTTLHPNLGVVRTAPGKSFVIADIPGLIEGAAEGAGLGHQFLRHLQRTGLLLHIVDIAPFDEGVDPVADAQAIVLELQKYDEELFQKPRWLVLNKVDMVPEEERAARVADFQKRFGWSGPTFEISALTGEGCEKLCLAVQEYLYQQRGAVEEALEDAALDPRFRAGSTAPAEPAADAAPQTPPDDAPKA</sequence>
<dbReference type="Gene3D" id="2.70.210.12">
    <property type="entry name" value="GTP1/OBG domain"/>
    <property type="match status" value="1"/>
</dbReference>
<reference evidence="10 11" key="1">
    <citation type="journal article" date="2015" name="Genome Announc.">
        <title>Genome Sequences of Two Pandoraea pnomenusa Isolates Recovered 11 Months Apart from a Cystic Fibrosis Patient.</title>
        <authorList>
            <person name="Ee R."/>
            <person name="Ambrose M."/>
            <person name="Lazenby J."/>
            <person name="Williams P."/>
            <person name="Chan K.G."/>
            <person name="Roddam L."/>
        </authorList>
    </citation>
    <scope>NUCLEOTIDE SEQUENCE [LARGE SCALE GENOMIC DNA]</scope>
    <source>
        <strain evidence="10 11">6399</strain>
    </source>
</reference>
<evidence type="ECO:0000256" key="3">
    <source>
        <dbReference type="ARBA" id="ARBA00022801"/>
    </source>
</evidence>
<gene>
    <name evidence="10" type="primary">obgE</name>
    <name evidence="6" type="synonym">obg</name>
    <name evidence="10" type="ORF">PI93_006390</name>
</gene>
<dbReference type="Pfam" id="PF01018">
    <property type="entry name" value="GTP1_OBG"/>
    <property type="match status" value="1"/>
</dbReference>
<dbReference type="PRINTS" id="PR00326">
    <property type="entry name" value="GTP1OBG"/>
</dbReference>
<feature type="region of interest" description="Disordered" evidence="7">
    <location>
        <begin position="351"/>
        <end position="379"/>
    </location>
</feature>
<evidence type="ECO:0000313" key="10">
    <source>
        <dbReference type="EMBL" id="QHF12311.1"/>
    </source>
</evidence>
<dbReference type="PROSITE" id="PS51883">
    <property type="entry name" value="OBG"/>
    <property type="match status" value="1"/>
</dbReference>
<keyword evidence="4 6" id="KW-0460">Magnesium</keyword>
<dbReference type="InterPro" id="IPR045086">
    <property type="entry name" value="OBG_GTPase"/>
</dbReference>
<dbReference type="PANTHER" id="PTHR11702:SF31">
    <property type="entry name" value="MITOCHONDRIAL RIBOSOME-ASSOCIATED GTPASE 2"/>
    <property type="match status" value="1"/>
</dbReference>
<keyword evidence="6" id="KW-0479">Metal-binding</keyword>
<dbReference type="InterPro" id="IPR006074">
    <property type="entry name" value="GTP1-OBG_CS"/>
</dbReference>
<protein>
    <recommendedName>
        <fullName evidence="6">GTPase Obg</fullName>
        <ecNumber evidence="6">3.6.5.-</ecNumber>
    </recommendedName>
    <alternativeName>
        <fullName evidence="6">GTP-binding protein Obg</fullName>
    </alternativeName>
</protein>
<keyword evidence="5 6" id="KW-0342">GTP-binding</keyword>
<dbReference type="HAMAP" id="MF_01454">
    <property type="entry name" value="GTPase_Obg"/>
    <property type="match status" value="1"/>
</dbReference>
<dbReference type="InterPro" id="IPR006073">
    <property type="entry name" value="GTP-bd"/>
</dbReference>
<dbReference type="InterPro" id="IPR006169">
    <property type="entry name" value="GTP1_OBG_dom"/>
</dbReference>
<feature type="domain" description="OBG-type G" evidence="8">
    <location>
        <begin position="160"/>
        <end position="334"/>
    </location>
</feature>
<dbReference type="PROSITE" id="PS51710">
    <property type="entry name" value="G_OBG"/>
    <property type="match status" value="1"/>
</dbReference>
<dbReference type="Gene3D" id="3.40.50.300">
    <property type="entry name" value="P-loop containing nucleotide triphosphate hydrolases"/>
    <property type="match status" value="1"/>
</dbReference>
<accession>A0ABX6HN54</accession>
<feature type="binding site" evidence="6">
    <location>
        <begin position="284"/>
        <end position="287"/>
    </location>
    <ligand>
        <name>GTP</name>
        <dbReference type="ChEBI" id="CHEBI:37565"/>
    </ligand>
</feature>
<feature type="binding site" evidence="6">
    <location>
        <begin position="191"/>
        <end position="195"/>
    </location>
    <ligand>
        <name>GTP</name>
        <dbReference type="ChEBI" id="CHEBI:37565"/>
    </ligand>
</feature>
<dbReference type="EMBL" id="CP047385">
    <property type="protein sequence ID" value="QHF12311.1"/>
    <property type="molecule type" value="Genomic_DNA"/>
</dbReference>
<keyword evidence="2 6" id="KW-0547">Nucleotide-binding</keyword>
<keyword evidence="6" id="KW-0963">Cytoplasm</keyword>
<name>A0ABX6HN54_9BURK</name>
<organism evidence="10 11">
    <name type="scientific">Pandoraea fibrosis</name>
    <dbReference type="NCBI Taxonomy" id="1891094"/>
    <lineage>
        <taxon>Bacteria</taxon>
        <taxon>Pseudomonadati</taxon>
        <taxon>Pseudomonadota</taxon>
        <taxon>Betaproteobacteria</taxon>
        <taxon>Burkholderiales</taxon>
        <taxon>Burkholderiaceae</taxon>
        <taxon>Pandoraea</taxon>
    </lineage>
</organism>
<comment type="subcellular location">
    <subcellularLocation>
        <location evidence="6">Cytoplasm</location>
    </subcellularLocation>
</comment>
<dbReference type="SUPFAM" id="SSF82051">
    <property type="entry name" value="Obg GTP-binding protein N-terminal domain"/>
    <property type="match status" value="1"/>
</dbReference>
<comment type="subunit">
    <text evidence="6">Monomer.</text>
</comment>
<feature type="binding site" evidence="6">
    <location>
        <position position="193"/>
    </location>
    <ligand>
        <name>Mg(2+)</name>
        <dbReference type="ChEBI" id="CHEBI:18420"/>
    </ligand>
</feature>
<feature type="binding site" evidence="6">
    <location>
        <position position="173"/>
    </location>
    <ligand>
        <name>Mg(2+)</name>
        <dbReference type="ChEBI" id="CHEBI:18420"/>
    </ligand>
</feature>
<dbReference type="SUPFAM" id="SSF52540">
    <property type="entry name" value="P-loop containing nucleoside triphosphate hydrolases"/>
    <property type="match status" value="1"/>
</dbReference>
<dbReference type="NCBIfam" id="NF008954">
    <property type="entry name" value="PRK12296.1"/>
    <property type="match status" value="1"/>
</dbReference>